<accession>A0A4Y7L0X5</accession>
<name>A0A4Y7L0X5_PAPSO</name>
<keyword evidence="4" id="KW-0052">Apoplast</keyword>
<dbReference type="InterPro" id="IPR044859">
    <property type="entry name" value="Allene_oxi_cyc_Dirigent"/>
</dbReference>
<dbReference type="GO" id="GO:0048046">
    <property type="term" value="C:apoplast"/>
    <property type="evidence" value="ECO:0007669"/>
    <property type="project" value="UniProtKB-SubCell"/>
</dbReference>
<feature type="transmembrane region" description="Helical" evidence="5">
    <location>
        <begin position="193"/>
        <end position="212"/>
    </location>
</feature>
<dbReference type="Gene3D" id="2.40.480.10">
    <property type="entry name" value="Allene oxide cyclase-like"/>
    <property type="match status" value="2"/>
</dbReference>
<gene>
    <name evidence="6" type="ORF">C5167_003407</name>
</gene>
<evidence type="ECO:0000256" key="2">
    <source>
        <dbReference type="ARBA" id="ARBA00011738"/>
    </source>
</evidence>
<evidence type="ECO:0000256" key="1">
    <source>
        <dbReference type="ARBA" id="ARBA00010746"/>
    </source>
</evidence>
<dbReference type="AlphaFoldDB" id="A0A4Y7L0X5"/>
<reference evidence="6 7" key="1">
    <citation type="journal article" date="2018" name="Science">
        <title>The opium poppy genome and morphinan production.</title>
        <authorList>
            <person name="Guo L."/>
            <person name="Winzer T."/>
            <person name="Yang X."/>
            <person name="Li Y."/>
            <person name="Ning Z."/>
            <person name="He Z."/>
            <person name="Teodor R."/>
            <person name="Lu Y."/>
            <person name="Bowser T.A."/>
            <person name="Graham I.A."/>
            <person name="Ye K."/>
        </authorList>
    </citation>
    <scope>NUCLEOTIDE SEQUENCE [LARGE SCALE GENOMIC DNA]</scope>
    <source>
        <strain evidence="7">cv. HN1</strain>
        <tissue evidence="6">Leaves</tissue>
    </source>
</reference>
<evidence type="ECO:0000313" key="6">
    <source>
        <dbReference type="EMBL" id="RZC79193.1"/>
    </source>
</evidence>
<evidence type="ECO:0000256" key="4">
    <source>
        <dbReference type="RuleBase" id="RU363099"/>
    </source>
</evidence>
<proteinExistence type="inferred from homology"/>
<keyword evidence="5" id="KW-0472">Membrane</keyword>
<evidence type="ECO:0000256" key="3">
    <source>
        <dbReference type="ARBA" id="ARBA00022525"/>
    </source>
</evidence>
<comment type="function">
    <text evidence="4">Dirigent proteins impart stereoselectivity on the phenoxy radical-coupling reaction, yielding optically active lignans from two molecules of coniferyl alcohol in the biosynthesis of lignans, flavonolignans, and alkaloids and thus plays a central role in plant secondary metabolism.</text>
</comment>
<feature type="transmembrane region" description="Helical" evidence="5">
    <location>
        <begin position="110"/>
        <end position="130"/>
    </location>
</feature>
<protein>
    <recommendedName>
        <fullName evidence="4">Dirigent protein</fullName>
    </recommendedName>
</protein>
<comment type="subunit">
    <text evidence="2 4">Homodimer.</text>
</comment>
<keyword evidence="3 4" id="KW-0964">Secreted</keyword>
<evidence type="ECO:0000256" key="5">
    <source>
        <dbReference type="SAM" id="Phobius"/>
    </source>
</evidence>
<dbReference type="InterPro" id="IPR004265">
    <property type="entry name" value="Dirigent"/>
</dbReference>
<keyword evidence="7" id="KW-1185">Reference proteome</keyword>
<comment type="subcellular location">
    <subcellularLocation>
        <location evidence="4">Secreted</location>
        <location evidence="4">Extracellular space</location>
        <location evidence="4">Apoplast</location>
    </subcellularLocation>
</comment>
<sequence>MAGIPTTLSLIFLSIFIFYINSILPAVGSSNATSERPLSPTEMALKKEKLSHFRIYWHDVASGPNPTAVRIAQAPSTNKSATLFGAMVMIDDPLTEGPKLSSKLVGRAQGFYASAALNDVAYIVAMNFAFSTGKYNGSSISIFGRNPVLSDVREMPIIGGSGVFRFARGYVQFHTVNYNIKTGDATNDFKSSLSLITLFVFVVFYISNIVAVDGKSQTFGRVLNPIRLGLKQEKLSHFRVYWHDIVGGANPTAIQVARAPSTKNSKTGFGAVVMIDDPLTEGPELSSKLMGRAQGLYAMAGVNEVAALMNMNFAFMVGKYNGSTISIMGRNKVLTEVREMSIVGGSGLFRFARGYVQAHTKKLDFKTGDATVEYNIYPCDSLYLCDLLPQQHSCRWKIKFRQSFRSS</sequence>
<organism evidence="6 7">
    <name type="scientific">Papaver somniferum</name>
    <name type="common">Opium poppy</name>
    <dbReference type="NCBI Taxonomy" id="3469"/>
    <lineage>
        <taxon>Eukaryota</taxon>
        <taxon>Viridiplantae</taxon>
        <taxon>Streptophyta</taxon>
        <taxon>Embryophyta</taxon>
        <taxon>Tracheophyta</taxon>
        <taxon>Spermatophyta</taxon>
        <taxon>Magnoliopsida</taxon>
        <taxon>Ranunculales</taxon>
        <taxon>Papaveraceae</taxon>
        <taxon>Papaveroideae</taxon>
        <taxon>Papaver</taxon>
    </lineage>
</organism>
<evidence type="ECO:0000313" key="7">
    <source>
        <dbReference type="Proteomes" id="UP000316621"/>
    </source>
</evidence>
<dbReference type="PANTHER" id="PTHR21495">
    <property type="entry name" value="NUCLEOPORIN-RELATED"/>
    <property type="match status" value="1"/>
</dbReference>
<dbReference type="GO" id="GO:0009699">
    <property type="term" value="P:phenylpropanoid biosynthetic process"/>
    <property type="evidence" value="ECO:0007669"/>
    <property type="project" value="UniProtKB-ARBA"/>
</dbReference>
<keyword evidence="5" id="KW-1133">Transmembrane helix</keyword>
<keyword evidence="5" id="KW-0812">Transmembrane</keyword>
<dbReference type="OMA" id="IVAMNFA"/>
<dbReference type="Pfam" id="PF03018">
    <property type="entry name" value="Dirigent"/>
    <property type="match status" value="2"/>
</dbReference>
<dbReference type="Gramene" id="RZC79193">
    <property type="protein sequence ID" value="RZC79193"/>
    <property type="gene ID" value="C5167_003407"/>
</dbReference>
<dbReference type="Proteomes" id="UP000316621">
    <property type="component" value="Chromosome 9"/>
</dbReference>
<dbReference type="EMBL" id="CM010723">
    <property type="protein sequence ID" value="RZC79193.1"/>
    <property type="molecule type" value="Genomic_DNA"/>
</dbReference>
<comment type="similarity">
    <text evidence="1 4">Belongs to the plant dirigent protein family.</text>
</comment>
<feature type="transmembrane region" description="Helical" evidence="5">
    <location>
        <begin position="6"/>
        <end position="27"/>
    </location>
</feature>